<evidence type="ECO:0000313" key="7">
    <source>
        <dbReference type="EMBL" id="GFZ03999.1"/>
    </source>
</evidence>
<feature type="transmembrane region" description="Helical" evidence="6">
    <location>
        <begin position="112"/>
        <end position="131"/>
    </location>
</feature>
<dbReference type="GO" id="GO:0005384">
    <property type="term" value="F:manganese ion transmembrane transporter activity"/>
    <property type="evidence" value="ECO:0007669"/>
    <property type="project" value="TreeGrafter"/>
</dbReference>
<keyword evidence="4 6" id="KW-1133">Transmembrane helix</keyword>
<dbReference type="Proteomes" id="UP000585474">
    <property type="component" value="Unassembled WGS sequence"/>
</dbReference>
<organism evidence="7 8">
    <name type="scientific">Actinidia rufa</name>
    <dbReference type="NCBI Taxonomy" id="165716"/>
    <lineage>
        <taxon>Eukaryota</taxon>
        <taxon>Viridiplantae</taxon>
        <taxon>Streptophyta</taxon>
        <taxon>Embryophyta</taxon>
        <taxon>Tracheophyta</taxon>
        <taxon>Spermatophyta</taxon>
        <taxon>Magnoliopsida</taxon>
        <taxon>eudicotyledons</taxon>
        <taxon>Gunneridae</taxon>
        <taxon>Pentapetalae</taxon>
        <taxon>asterids</taxon>
        <taxon>Ericales</taxon>
        <taxon>Actinidiaceae</taxon>
        <taxon>Actinidia</taxon>
    </lineage>
</organism>
<comment type="caution">
    <text evidence="7">The sequence shown here is derived from an EMBL/GenBank/DDBJ whole genome shotgun (WGS) entry which is preliminary data.</text>
</comment>
<dbReference type="GO" id="GO:0015086">
    <property type="term" value="F:cadmium ion transmembrane transporter activity"/>
    <property type="evidence" value="ECO:0007669"/>
    <property type="project" value="TreeGrafter"/>
</dbReference>
<dbReference type="GO" id="GO:0005886">
    <property type="term" value="C:plasma membrane"/>
    <property type="evidence" value="ECO:0007669"/>
    <property type="project" value="TreeGrafter"/>
</dbReference>
<evidence type="ECO:0000256" key="3">
    <source>
        <dbReference type="ARBA" id="ARBA00022692"/>
    </source>
</evidence>
<dbReference type="NCBIfam" id="NF037982">
    <property type="entry name" value="Nramp_1"/>
    <property type="match status" value="1"/>
</dbReference>
<evidence type="ECO:0000256" key="5">
    <source>
        <dbReference type="ARBA" id="ARBA00023136"/>
    </source>
</evidence>
<dbReference type="PANTHER" id="PTHR11706:SF54">
    <property type="entry name" value="METAL TRANSPORTER NRAMP1"/>
    <property type="match status" value="1"/>
</dbReference>
<name>A0A7J0FZ74_9ERIC</name>
<feature type="transmembrane region" description="Helical" evidence="6">
    <location>
        <begin position="143"/>
        <end position="161"/>
    </location>
</feature>
<dbReference type="GO" id="GO:0034755">
    <property type="term" value="P:iron ion transmembrane transport"/>
    <property type="evidence" value="ECO:0007669"/>
    <property type="project" value="TreeGrafter"/>
</dbReference>
<dbReference type="OrthoDB" id="409173at2759"/>
<dbReference type="AlphaFoldDB" id="A0A7J0FZ74"/>
<dbReference type="InterPro" id="IPR001046">
    <property type="entry name" value="NRAMP_fam"/>
</dbReference>
<evidence type="ECO:0000256" key="6">
    <source>
        <dbReference type="SAM" id="Phobius"/>
    </source>
</evidence>
<dbReference type="EMBL" id="BJWL01000016">
    <property type="protein sequence ID" value="GFZ03999.1"/>
    <property type="molecule type" value="Genomic_DNA"/>
</dbReference>
<feature type="transmembrane region" description="Helical" evidence="6">
    <location>
        <begin position="81"/>
        <end position="106"/>
    </location>
</feature>
<keyword evidence="5 6" id="KW-0472">Membrane</keyword>
<keyword evidence="8" id="KW-1185">Reference proteome</keyword>
<evidence type="ECO:0000256" key="2">
    <source>
        <dbReference type="ARBA" id="ARBA00009965"/>
    </source>
</evidence>
<comment type="subcellular location">
    <subcellularLocation>
        <location evidence="1">Membrane</location>
        <topology evidence="1">Multi-pass membrane protein</topology>
    </subcellularLocation>
</comment>
<sequence>MAASAGQPQFIASTGNRSFQNAPLIENVESDQIVVSDLLWIILVASCAALIIQSLAANLGVVTGKHLAEHCRTEYPKVPNFILWVLAEIAIVACDIPEVIGTAFALNMLFKIPVWCGVLLTGFSTLILLALQQYGVRKLEFLIAFLVFTIAACFFMELGYAKPDASEVLNGLFVPQLKGNGATGWPGNFTPWCYGYAAQSLPAFSFGPFKENTPIWHQIISVSGAVCNSSNLNPDDQKNCQDLDLNKASFLLKACDRHVAPTK</sequence>
<gene>
    <name evidence="7" type="ORF">Acr_16g0006230</name>
</gene>
<evidence type="ECO:0000256" key="4">
    <source>
        <dbReference type="ARBA" id="ARBA00022989"/>
    </source>
</evidence>
<comment type="similarity">
    <text evidence="2">Belongs to the NRAMP (TC 2.A.55) family.</text>
</comment>
<evidence type="ECO:0000313" key="8">
    <source>
        <dbReference type="Proteomes" id="UP000585474"/>
    </source>
</evidence>
<evidence type="ECO:0000256" key="1">
    <source>
        <dbReference type="ARBA" id="ARBA00004141"/>
    </source>
</evidence>
<keyword evidence="3 6" id="KW-0812">Transmembrane</keyword>
<protein>
    <submittedName>
        <fullName evidence="7">NRAMP metal ion transporter 6</fullName>
    </submittedName>
</protein>
<dbReference type="PRINTS" id="PR00447">
    <property type="entry name" value="NATRESASSCMP"/>
</dbReference>
<reference evidence="7 8" key="1">
    <citation type="submission" date="2019-07" db="EMBL/GenBank/DDBJ databases">
        <title>De Novo Assembly of kiwifruit Actinidia rufa.</title>
        <authorList>
            <person name="Sugita-Konishi S."/>
            <person name="Sato K."/>
            <person name="Mori E."/>
            <person name="Abe Y."/>
            <person name="Kisaki G."/>
            <person name="Hamano K."/>
            <person name="Suezawa K."/>
            <person name="Otani M."/>
            <person name="Fukuda T."/>
            <person name="Manabe T."/>
            <person name="Gomi K."/>
            <person name="Tabuchi M."/>
            <person name="Akimitsu K."/>
            <person name="Kataoka I."/>
        </authorList>
    </citation>
    <scope>NUCLEOTIDE SEQUENCE [LARGE SCALE GENOMIC DNA]</scope>
    <source>
        <strain evidence="8">cv. Fuchu</strain>
    </source>
</reference>
<feature type="transmembrane region" description="Helical" evidence="6">
    <location>
        <begin position="38"/>
        <end position="61"/>
    </location>
</feature>
<dbReference type="PANTHER" id="PTHR11706">
    <property type="entry name" value="SOLUTE CARRIER PROTEIN FAMILY 11 MEMBER"/>
    <property type="match status" value="1"/>
</dbReference>
<accession>A0A7J0FZ74</accession>
<proteinExistence type="inferred from homology"/>
<dbReference type="Pfam" id="PF01566">
    <property type="entry name" value="Nramp"/>
    <property type="match status" value="1"/>
</dbReference>